<gene>
    <name evidence="4" type="ORF">K3152_13040</name>
</gene>
<dbReference type="EMBL" id="JAIGNK010000004">
    <property type="protein sequence ID" value="MBX7459177.1"/>
    <property type="molecule type" value="Genomic_DNA"/>
</dbReference>
<dbReference type="Gene3D" id="3.40.50.2300">
    <property type="match status" value="1"/>
</dbReference>
<dbReference type="InterPro" id="IPR050595">
    <property type="entry name" value="Bact_response_regulator"/>
</dbReference>
<reference evidence="4 5" key="1">
    <citation type="submission" date="2021-08" db="EMBL/GenBank/DDBJ databases">
        <title>Comparative Genomics Analysis of the Genus Qipengyuania Reveals Extensive Genetic Diversity and Metabolic Versatility, Including the Description of Fifteen Novel Species.</title>
        <authorList>
            <person name="Liu Y."/>
        </authorList>
    </citation>
    <scope>NUCLEOTIDE SEQUENCE [LARGE SCALE GENOMIC DNA]</scope>
    <source>
        <strain evidence="4 5">1NDH17</strain>
    </source>
</reference>
<dbReference type="RefSeq" id="WP_221574569.1">
    <property type="nucleotide sequence ID" value="NZ_JAIGNK010000004.1"/>
</dbReference>
<evidence type="ECO:0000313" key="5">
    <source>
        <dbReference type="Proteomes" id="UP000783253"/>
    </source>
</evidence>
<feature type="modified residue" description="4-aspartylphosphate" evidence="2">
    <location>
        <position position="54"/>
    </location>
</feature>
<evidence type="ECO:0000256" key="1">
    <source>
        <dbReference type="ARBA" id="ARBA00022553"/>
    </source>
</evidence>
<feature type="domain" description="Response regulatory" evidence="3">
    <location>
        <begin position="5"/>
        <end position="120"/>
    </location>
</feature>
<dbReference type="PANTHER" id="PTHR44591">
    <property type="entry name" value="STRESS RESPONSE REGULATOR PROTEIN 1"/>
    <property type="match status" value="1"/>
</dbReference>
<dbReference type="SMART" id="SM00448">
    <property type="entry name" value="REC"/>
    <property type="match status" value="1"/>
</dbReference>
<evidence type="ECO:0000256" key="2">
    <source>
        <dbReference type="PROSITE-ProRule" id="PRU00169"/>
    </source>
</evidence>
<protein>
    <submittedName>
        <fullName evidence="4">Response regulator</fullName>
    </submittedName>
</protein>
<dbReference type="InterPro" id="IPR011006">
    <property type="entry name" value="CheY-like_superfamily"/>
</dbReference>
<organism evidence="4 5">
    <name type="scientific">Qipengyuania polymorpha</name>
    <dbReference type="NCBI Taxonomy" id="2867234"/>
    <lineage>
        <taxon>Bacteria</taxon>
        <taxon>Pseudomonadati</taxon>
        <taxon>Pseudomonadota</taxon>
        <taxon>Alphaproteobacteria</taxon>
        <taxon>Sphingomonadales</taxon>
        <taxon>Erythrobacteraceae</taxon>
        <taxon>Qipengyuania</taxon>
    </lineage>
</organism>
<evidence type="ECO:0000259" key="3">
    <source>
        <dbReference type="PROSITE" id="PS50110"/>
    </source>
</evidence>
<keyword evidence="5" id="KW-1185">Reference proteome</keyword>
<proteinExistence type="predicted"/>
<dbReference type="PANTHER" id="PTHR44591:SF23">
    <property type="entry name" value="CHEY SUBFAMILY"/>
    <property type="match status" value="1"/>
</dbReference>
<dbReference type="PROSITE" id="PS50110">
    <property type="entry name" value="RESPONSE_REGULATORY"/>
    <property type="match status" value="1"/>
</dbReference>
<dbReference type="Proteomes" id="UP000783253">
    <property type="component" value="Unassembled WGS sequence"/>
</dbReference>
<sequence length="126" mass="13517">MTAKAILIVDDDELRCELLAELLEDEGYEVRIANDGEAGLADVAHNPTDLILLDIIMPRIDGVRFLQALPQKLDNPPPVIVISGSVDSVGGRSLEELGVARTVRKPIDPADLIEQIGALLQDRAGG</sequence>
<name>A0ABS7J330_9SPHN</name>
<comment type="caution">
    <text evidence="4">The sequence shown here is derived from an EMBL/GenBank/DDBJ whole genome shotgun (WGS) entry which is preliminary data.</text>
</comment>
<evidence type="ECO:0000313" key="4">
    <source>
        <dbReference type="EMBL" id="MBX7459177.1"/>
    </source>
</evidence>
<dbReference type="Pfam" id="PF00072">
    <property type="entry name" value="Response_reg"/>
    <property type="match status" value="1"/>
</dbReference>
<keyword evidence="1 2" id="KW-0597">Phosphoprotein</keyword>
<dbReference type="SUPFAM" id="SSF52172">
    <property type="entry name" value="CheY-like"/>
    <property type="match status" value="1"/>
</dbReference>
<accession>A0ABS7J330</accession>
<dbReference type="InterPro" id="IPR001789">
    <property type="entry name" value="Sig_transdc_resp-reg_receiver"/>
</dbReference>